<sequence length="197" mass="22963">MGCNQRLQTKLVTQANLTLAAINNFKDAYAWRKFNLSWNDTCTILSDTMDHHFLLVCDESECLRVLPNLPMGPVLPPITTHHARDLLADLLQYAQQYAYALEIMFLDQSLHEDTFQAHVDEIYRQMEGLVTSLHYGLHQCQVSPREMHIRRLLGKVYKGADTTMRDERGFRTLRQCYLGIQYIRQVFSTNEIYTLFS</sequence>
<organism evidence="1 2">
    <name type="scientific">Halocaridina rubra</name>
    <name type="common">Hawaiian red shrimp</name>
    <dbReference type="NCBI Taxonomy" id="373956"/>
    <lineage>
        <taxon>Eukaryota</taxon>
        <taxon>Metazoa</taxon>
        <taxon>Ecdysozoa</taxon>
        <taxon>Arthropoda</taxon>
        <taxon>Crustacea</taxon>
        <taxon>Multicrustacea</taxon>
        <taxon>Malacostraca</taxon>
        <taxon>Eumalacostraca</taxon>
        <taxon>Eucarida</taxon>
        <taxon>Decapoda</taxon>
        <taxon>Pleocyemata</taxon>
        <taxon>Caridea</taxon>
        <taxon>Atyoidea</taxon>
        <taxon>Atyidae</taxon>
        <taxon>Halocaridina</taxon>
    </lineage>
</organism>
<evidence type="ECO:0000313" key="2">
    <source>
        <dbReference type="Proteomes" id="UP001381693"/>
    </source>
</evidence>
<evidence type="ECO:0000313" key="1">
    <source>
        <dbReference type="EMBL" id="KAK7086423.1"/>
    </source>
</evidence>
<name>A0AAN9AGE8_HALRR</name>
<protein>
    <submittedName>
        <fullName evidence="1">Uncharacterized protein</fullName>
    </submittedName>
</protein>
<dbReference type="AlphaFoldDB" id="A0AAN9AGE8"/>
<gene>
    <name evidence="1" type="ORF">SK128_017617</name>
</gene>
<dbReference type="EMBL" id="JAXCGZ010000197">
    <property type="protein sequence ID" value="KAK7086423.1"/>
    <property type="molecule type" value="Genomic_DNA"/>
</dbReference>
<keyword evidence="2" id="KW-1185">Reference proteome</keyword>
<comment type="caution">
    <text evidence="1">The sequence shown here is derived from an EMBL/GenBank/DDBJ whole genome shotgun (WGS) entry which is preliminary data.</text>
</comment>
<proteinExistence type="predicted"/>
<reference evidence="1 2" key="1">
    <citation type="submission" date="2023-11" db="EMBL/GenBank/DDBJ databases">
        <title>Halocaridina rubra genome assembly.</title>
        <authorList>
            <person name="Smith C."/>
        </authorList>
    </citation>
    <scope>NUCLEOTIDE SEQUENCE [LARGE SCALE GENOMIC DNA]</scope>
    <source>
        <strain evidence="1">EP-1</strain>
        <tissue evidence="1">Whole</tissue>
    </source>
</reference>
<accession>A0AAN9AGE8</accession>
<dbReference type="Proteomes" id="UP001381693">
    <property type="component" value="Unassembled WGS sequence"/>
</dbReference>